<evidence type="ECO:0000256" key="4">
    <source>
        <dbReference type="ARBA" id="ARBA00022692"/>
    </source>
</evidence>
<dbReference type="Proteomes" id="UP001500751">
    <property type="component" value="Unassembled WGS sequence"/>
</dbReference>
<evidence type="ECO:0000256" key="5">
    <source>
        <dbReference type="ARBA" id="ARBA00022989"/>
    </source>
</evidence>
<comment type="subcellular location">
    <subcellularLocation>
        <location evidence="1">Cell inner membrane</location>
        <topology evidence="1">Multi-pass membrane protein</topology>
    </subcellularLocation>
</comment>
<feature type="transmembrane region" description="Helical" evidence="8">
    <location>
        <begin position="398"/>
        <end position="419"/>
    </location>
</feature>
<feature type="transmembrane region" description="Helical" evidence="8">
    <location>
        <begin position="277"/>
        <end position="297"/>
    </location>
</feature>
<name>A0ABP5FJF8_9ACTN</name>
<keyword evidence="2" id="KW-0813">Transport</keyword>
<dbReference type="PANTHER" id="PTHR23513:SF9">
    <property type="entry name" value="ENTEROBACTIN EXPORTER ENTS"/>
    <property type="match status" value="1"/>
</dbReference>
<dbReference type="CDD" id="cd06173">
    <property type="entry name" value="MFS_MefA_like"/>
    <property type="match status" value="1"/>
</dbReference>
<dbReference type="InterPro" id="IPR036259">
    <property type="entry name" value="MFS_trans_sf"/>
</dbReference>
<dbReference type="EMBL" id="BAAAQN010000014">
    <property type="protein sequence ID" value="GAA2027984.1"/>
    <property type="molecule type" value="Genomic_DNA"/>
</dbReference>
<evidence type="ECO:0000313" key="9">
    <source>
        <dbReference type="EMBL" id="GAA2027984.1"/>
    </source>
</evidence>
<feature type="transmembrane region" description="Helical" evidence="8">
    <location>
        <begin position="43"/>
        <end position="62"/>
    </location>
</feature>
<proteinExistence type="predicted"/>
<sequence length="449" mass="47013">MNSETAAPGDASQQGEKPRRRWRDLRDLRVDVTPLKVSRDYRLLTYSSVISGFGSFLTYVAVPFQIKDLTGSALAVGLLGATELVPLVVCGLWGGALADAMDRRKLVVSTEAASAVLSVLLLVNALLPHPMLWPIYVLTAAFAAVNGLQRPSREAIVPRVVPPDLILSAGALQWMLGSFTQIAGPALGGVLVATTGPTVAYVADAATFLASCVFLIRLRPSPQSADAEGASLRGIAAGWKYARSRQELIGTYVVDIAAMTFAMPTALFPFLADRLHASWSLGLLYAAPAVGSALVSVSSGWTRRVHRHGLAVIWAAGAWGAAIALVAATLNVGVVLACLAAAGAADAVSGVFRMSIWNQTIPDALRGRLAGIEMLSFSTGPILGQVRAGSMAAWRGPVFSVGFGGLACVGAVLGLAAFLPGFRRYDVRSDTHAEAVREERMAAHAAASL</sequence>
<evidence type="ECO:0000256" key="7">
    <source>
        <dbReference type="SAM" id="MobiDB-lite"/>
    </source>
</evidence>
<feature type="transmembrane region" description="Helical" evidence="8">
    <location>
        <begin position="74"/>
        <end position="94"/>
    </location>
</feature>
<evidence type="ECO:0000256" key="8">
    <source>
        <dbReference type="SAM" id="Phobius"/>
    </source>
</evidence>
<keyword evidence="4 8" id="KW-0812">Transmembrane</keyword>
<evidence type="ECO:0000256" key="1">
    <source>
        <dbReference type="ARBA" id="ARBA00004429"/>
    </source>
</evidence>
<dbReference type="Pfam" id="PF05977">
    <property type="entry name" value="MFS_3"/>
    <property type="match status" value="1"/>
</dbReference>
<gene>
    <name evidence="9" type="ORF">GCM10009839_28710</name>
</gene>
<evidence type="ECO:0000313" key="10">
    <source>
        <dbReference type="Proteomes" id="UP001500751"/>
    </source>
</evidence>
<keyword evidence="5 8" id="KW-1133">Transmembrane helix</keyword>
<feature type="transmembrane region" description="Helical" evidence="8">
    <location>
        <begin position="249"/>
        <end position="271"/>
    </location>
</feature>
<evidence type="ECO:0000256" key="6">
    <source>
        <dbReference type="ARBA" id="ARBA00023136"/>
    </source>
</evidence>
<dbReference type="SUPFAM" id="SSF103473">
    <property type="entry name" value="MFS general substrate transporter"/>
    <property type="match status" value="1"/>
</dbReference>
<protein>
    <submittedName>
        <fullName evidence="9">MFS transporter</fullName>
    </submittedName>
</protein>
<accession>A0ABP5FJF8</accession>
<evidence type="ECO:0000256" key="2">
    <source>
        <dbReference type="ARBA" id="ARBA00022448"/>
    </source>
</evidence>
<comment type="caution">
    <text evidence="9">The sequence shown here is derived from an EMBL/GenBank/DDBJ whole genome shotgun (WGS) entry which is preliminary data.</text>
</comment>
<feature type="transmembrane region" description="Helical" evidence="8">
    <location>
        <begin position="160"/>
        <end position="179"/>
    </location>
</feature>
<feature type="compositionally biased region" description="Polar residues" evidence="7">
    <location>
        <begin position="1"/>
        <end position="15"/>
    </location>
</feature>
<dbReference type="Gene3D" id="1.20.1250.20">
    <property type="entry name" value="MFS general substrate transporter like domains"/>
    <property type="match status" value="2"/>
</dbReference>
<evidence type="ECO:0000256" key="3">
    <source>
        <dbReference type="ARBA" id="ARBA00022475"/>
    </source>
</evidence>
<feature type="transmembrane region" description="Helical" evidence="8">
    <location>
        <begin position="309"/>
        <end position="328"/>
    </location>
</feature>
<dbReference type="PANTHER" id="PTHR23513">
    <property type="entry name" value="INTEGRAL MEMBRANE EFFLUX PROTEIN-RELATED"/>
    <property type="match status" value="1"/>
</dbReference>
<feature type="region of interest" description="Disordered" evidence="7">
    <location>
        <begin position="1"/>
        <end position="20"/>
    </location>
</feature>
<keyword evidence="6 8" id="KW-0472">Membrane</keyword>
<dbReference type="InterPro" id="IPR010290">
    <property type="entry name" value="TM_effector"/>
</dbReference>
<reference evidence="10" key="1">
    <citation type="journal article" date="2019" name="Int. J. Syst. Evol. Microbiol.">
        <title>The Global Catalogue of Microorganisms (GCM) 10K type strain sequencing project: providing services to taxonomists for standard genome sequencing and annotation.</title>
        <authorList>
            <consortium name="The Broad Institute Genomics Platform"/>
            <consortium name="The Broad Institute Genome Sequencing Center for Infectious Disease"/>
            <person name="Wu L."/>
            <person name="Ma J."/>
        </authorList>
    </citation>
    <scope>NUCLEOTIDE SEQUENCE [LARGE SCALE GENOMIC DNA]</scope>
    <source>
        <strain evidence="10">JCM 16014</strain>
    </source>
</reference>
<feature type="transmembrane region" description="Helical" evidence="8">
    <location>
        <begin position="106"/>
        <end position="125"/>
    </location>
</feature>
<feature type="transmembrane region" description="Helical" evidence="8">
    <location>
        <begin position="131"/>
        <end position="148"/>
    </location>
</feature>
<organism evidence="9 10">
    <name type="scientific">Catenulispora yoronensis</name>
    <dbReference type="NCBI Taxonomy" id="450799"/>
    <lineage>
        <taxon>Bacteria</taxon>
        <taxon>Bacillati</taxon>
        <taxon>Actinomycetota</taxon>
        <taxon>Actinomycetes</taxon>
        <taxon>Catenulisporales</taxon>
        <taxon>Catenulisporaceae</taxon>
        <taxon>Catenulispora</taxon>
    </lineage>
</organism>
<keyword evidence="3" id="KW-1003">Cell membrane</keyword>
<keyword evidence="10" id="KW-1185">Reference proteome</keyword>